<dbReference type="InterPro" id="IPR036291">
    <property type="entry name" value="NAD(P)-bd_dom_sf"/>
</dbReference>
<dbReference type="GO" id="GO:0016491">
    <property type="term" value="F:oxidoreductase activity"/>
    <property type="evidence" value="ECO:0007669"/>
    <property type="project" value="UniProtKB-KW"/>
</dbReference>
<evidence type="ECO:0000256" key="1">
    <source>
        <dbReference type="ARBA" id="ARBA00006484"/>
    </source>
</evidence>
<gene>
    <name evidence="4" type="ORF">ALECFALPRED_004351</name>
</gene>
<organism evidence="4 5">
    <name type="scientific">Alectoria fallacina</name>
    <dbReference type="NCBI Taxonomy" id="1903189"/>
    <lineage>
        <taxon>Eukaryota</taxon>
        <taxon>Fungi</taxon>
        <taxon>Dikarya</taxon>
        <taxon>Ascomycota</taxon>
        <taxon>Pezizomycotina</taxon>
        <taxon>Lecanoromycetes</taxon>
        <taxon>OSLEUM clade</taxon>
        <taxon>Lecanoromycetidae</taxon>
        <taxon>Lecanorales</taxon>
        <taxon>Lecanorineae</taxon>
        <taxon>Parmeliaceae</taxon>
        <taxon>Alectoria</taxon>
    </lineage>
</organism>
<keyword evidence="3" id="KW-0472">Membrane</keyword>
<protein>
    <submittedName>
        <fullName evidence="4">Uncharacterized protein</fullName>
    </submittedName>
</protein>
<dbReference type="Pfam" id="PF00106">
    <property type="entry name" value="adh_short"/>
    <property type="match status" value="1"/>
</dbReference>
<dbReference type="GO" id="GO:0005783">
    <property type="term" value="C:endoplasmic reticulum"/>
    <property type="evidence" value="ECO:0007669"/>
    <property type="project" value="TreeGrafter"/>
</dbReference>
<evidence type="ECO:0000256" key="3">
    <source>
        <dbReference type="SAM" id="Phobius"/>
    </source>
</evidence>
<dbReference type="SUPFAM" id="SSF51735">
    <property type="entry name" value="NAD(P)-binding Rossmann-fold domains"/>
    <property type="match status" value="1"/>
</dbReference>
<evidence type="ECO:0000256" key="2">
    <source>
        <dbReference type="ARBA" id="ARBA00023002"/>
    </source>
</evidence>
<sequence length="306" mass="33313">MPASQVLFGLGFATAFYTTLRFLRFIYLYTRPSSIKRYLYGHCPWALVTGASDGIGLGIAQELATNGFNVILHGRNPEKLERTKSQLQGEFKNVQFKIAVLDISSATSCQINELVASLDDLNLTVLVNNVGGGAKVQPLEKNTGEELDFTINVNARFPAQLTKALLPKLSRPDGPTLIMNIGSLADSGVPYATVYGGSKAFNMAMSSSLAVEVKVEGKNIEVLAIPVGRVTDVAHSKEPSSFFTPTARTMARACVDRVGCGRQVVTGYVGHAMQKFVIDLLPPIVFEILVVPTMKDRKDEEERKKL</sequence>
<dbReference type="PRINTS" id="PR00081">
    <property type="entry name" value="GDHRDH"/>
</dbReference>
<dbReference type="AlphaFoldDB" id="A0A8H3ESP0"/>
<dbReference type="PIRSF" id="PIRSF000126">
    <property type="entry name" value="11-beta-HSD1"/>
    <property type="match status" value="1"/>
</dbReference>
<dbReference type="InterPro" id="IPR002347">
    <property type="entry name" value="SDR_fam"/>
</dbReference>
<keyword evidence="5" id="KW-1185">Reference proteome</keyword>
<keyword evidence="2" id="KW-0560">Oxidoreductase</keyword>
<dbReference type="EMBL" id="CAJPDR010000027">
    <property type="protein sequence ID" value="CAF9908211.1"/>
    <property type="molecule type" value="Genomic_DNA"/>
</dbReference>
<feature type="transmembrane region" description="Helical" evidence="3">
    <location>
        <begin position="6"/>
        <end position="27"/>
    </location>
</feature>
<keyword evidence="3" id="KW-0812">Transmembrane</keyword>
<keyword evidence="3" id="KW-1133">Transmembrane helix</keyword>
<proteinExistence type="inferred from homology"/>
<name>A0A8H3ESP0_9LECA</name>
<evidence type="ECO:0000313" key="4">
    <source>
        <dbReference type="EMBL" id="CAF9908211.1"/>
    </source>
</evidence>
<dbReference type="PANTHER" id="PTHR43899:SF13">
    <property type="entry name" value="RH59310P"/>
    <property type="match status" value="1"/>
</dbReference>
<reference evidence="4" key="1">
    <citation type="submission" date="2021-03" db="EMBL/GenBank/DDBJ databases">
        <authorList>
            <person name="Tagirdzhanova G."/>
        </authorList>
    </citation>
    <scope>NUCLEOTIDE SEQUENCE</scope>
</reference>
<accession>A0A8H3ESP0</accession>
<dbReference type="InterPro" id="IPR051019">
    <property type="entry name" value="VLCFA-Steroid_DH"/>
</dbReference>
<dbReference type="Proteomes" id="UP000664203">
    <property type="component" value="Unassembled WGS sequence"/>
</dbReference>
<comment type="similarity">
    <text evidence="1">Belongs to the short-chain dehydrogenases/reductases (SDR) family.</text>
</comment>
<dbReference type="Gene3D" id="3.40.50.720">
    <property type="entry name" value="NAD(P)-binding Rossmann-like Domain"/>
    <property type="match status" value="1"/>
</dbReference>
<dbReference type="PANTHER" id="PTHR43899">
    <property type="entry name" value="RH59310P"/>
    <property type="match status" value="1"/>
</dbReference>
<evidence type="ECO:0000313" key="5">
    <source>
        <dbReference type="Proteomes" id="UP000664203"/>
    </source>
</evidence>
<comment type="caution">
    <text evidence="4">The sequence shown here is derived from an EMBL/GenBank/DDBJ whole genome shotgun (WGS) entry which is preliminary data.</text>
</comment>
<dbReference type="OrthoDB" id="47007at2759"/>